<feature type="transmembrane region" description="Helical" evidence="1">
    <location>
        <begin position="338"/>
        <end position="358"/>
    </location>
</feature>
<keyword evidence="1" id="KW-0812">Transmembrane</keyword>
<dbReference type="EMBL" id="MIGB01000017">
    <property type="protein sequence ID" value="OSY39507.1"/>
    <property type="molecule type" value="Genomic_DNA"/>
</dbReference>
<feature type="transmembrane region" description="Helical" evidence="1">
    <location>
        <begin position="182"/>
        <end position="200"/>
    </location>
</feature>
<gene>
    <name evidence="2" type="ORF">BG845_03454</name>
</gene>
<keyword evidence="1" id="KW-1133">Transmembrane helix</keyword>
<feature type="transmembrane region" description="Helical" evidence="1">
    <location>
        <begin position="90"/>
        <end position="112"/>
    </location>
</feature>
<organism evidence="2 3">
    <name type="scientific">Pseudonocardia autotrophica</name>
    <name type="common">Amycolata autotrophica</name>
    <name type="synonym">Nocardia autotrophica</name>
    <dbReference type="NCBI Taxonomy" id="2074"/>
    <lineage>
        <taxon>Bacteria</taxon>
        <taxon>Bacillati</taxon>
        <taxon>Actinomycetota</taxon>
        <taxon>Actinomycetes</taxon>
        <taxon>Pseudonocardiales</taxon>
        <taxon>Pseudonocardiaceae</taxon>
        <taxon>Pseudonocardia</taxon>
    </lineage>
</organism>
<dbReference type="STRING" id="2074.BG845_03454"/>
<dbReference type="RefSeq" id="WP_085913665.1">
    <property type="nucleotide sequence ID" value="NZ_AP018920.1"/>
</dbReference>
<dbReference type="AlphaFoldDB" id="A0A1Y2MXF7"/>
<dbReference type="Pfam" id="PF19814">
    <property type="entry name" value="DUF6297"/>
    <property type="match status" value="1"/>
</dbReference>
<keyword evidence="3" id="KW-1185">Reference proteome</keyword>
<evidence type="ECO:0000313" key="2">
    <source>
        <dbReference type="EMBL" id="OSY39507.1"/>
    </source>
</evidence>
<feature type="transmembrane region" description="Helical" evidence="1">
    <location>
        <begin position="148"/>
        <end position="170"/>
    </location>
</feature>
<proteinExistence type="predicted"/>
<protein>
    <submittedName>
        <fullName evidence="2">Uncharacterized protein</fullName>
    </submittedName>
</protein>
<accession>A0A1Y2MXF7</accession>
<sequence>MAGAIYEVVLTCAILGGVAYALIDDAFDQLTVPSPTVSAPLASVTGVALAAALFLMARAVGPLVADPARAGWLLPAPVDRIGLLARAVRTALVACAAGGAVGALVVSASAGWGLHPVILLAGSLVGLLVGQSALLVQARPRTAMRFSATARGLIAVSLVAAAAVVLGPAAVVDGAPAPPDPVVLAGTIVVLGVLCLLLAVPARSAPRRAGIPELTAGAPLLAAVWSAHLEQGLVSDVARDRRLRRRAPVRSMRLPGTRRRAFVTTSFLAVVRNRPALGWIAVGVLVPHIATVIVPPLLAPVVQLAGTTLAAFASAGALTVIARSPALRRALGGSDRALVLLHAVPPAAISVIVAALVAPVGGTVLSWLLLPVAALTIVLREVTRPEPALTATLLDTPFGTVPAEQIRDRLRGGTGTFAIAAVVLTIVG</sequence>
<reference evidence="2 3" key="1">
    <citation type="submission" date="2016-09" db="EMBL/GenBank/DDBJ databases">
        <title>Pseudonocardia autotrophica DSM535, a candidate organism with high potential of specific P450 cytochromes.</title>
        <authorList>
            <person name="Grumaz C."/>
            <person name="Vainshtein Y."/>
            <person name="Kirstahler P."/>
            <person name="Sohn K."/>
        </authorList>
    </citation>
    <scope>NUCLEOTIDE SEQUENCE [LARGE SCALE GENOMIC DNA]</scope>
    <source>
        <strain evidence="2 3">DSM 535</strain>
    </source>
</reference>
<dbReference type="Proteomes" id="UP000194360">
    <property type="component" value="Unassembled WGS sequence"/>
</dbReference>
<evidence type="ECO:0000256" key="1">
    <source>
        <dbReference type="SAM" id="Phobius"/>
    </source>
</evidence>
<comment type="caution">
    <text evidence="2">The sequence shown here is derived from an EMBL/GenBank/DDBJ whole genome shotgun (WGS) entry which is preliminary data.</text>
</comment>
<dbReference type="OrthoDB" id="3381192at2"/>
<feature type="transmembrane region" description="Helical" evidence="1">
    <location>
        <begin position="37"/>
        <end position="57"/>
    </location>
</feature>
<name>A0A1Y2MXF7_PSEAH</name>
<evidence type="ECO:0000313" key="3">
    <source>
        <dbReference type="Proteomes" id="UP000194360"/>
    </source>
</evidence>
<feature type="transmembrane region" description="Helical" evidence="1">
    <location>
        <begin position="304"/>
        <end position="326"/>
    </location>
</feature>
<feature type="transmembrane region" description="Helical" evidence="1">
    <location>
        <begin position="118"/>
        <end position="136"/>
    </location>
</feature>
<feature type="transmembrane region" description="Helical" evidence="1">
    <location>
        <begin position="276"/>
        <end position="298"/>
    </location>
</feature>
<dbReference type="InterPro" id="IPR046264">
    <property type="entry name" value="DUF6297"/>
</dbReference>
<keyword evidence="1" id="KW-0472">Membrane</keyword>